<proteinExistence type="predicted"/>
<evidence type="ECO:0000313" key="1">
    <source>
        <dbReference type="EMBL" id="MEM5496274.1"/>
    </source>
</evidence>
<organism evidence="1 2">
    <name type="scientific">Paraglaciecola mesophila</name>
    <dbReference type="NCBI Taxonomy" id="197222"/>
    <lineage>
        <taxon>Bacteria</taxon>
        <taxon>Pseudomonadati</taxon>
        <taxon>Pseudomonadota</taxon>
        <taxon>Gammaproteobacteria</taxon>
        <taxon>Alteromonadales</taxon>
        <taxon>Alteromonadaceae</taxon>
        <taxon>Paraglaciecola</taxon>
    </lineage>
</organism>
<dbReference type="EMBL" id="JBBMQS010000001">
    <property type="protein sequence ID" value="MEM5496274.1"/>
    <property type="molecule type" value="Genomic_DNA"/>
</dbReference>
<evidence type="ECO:0008006" key="3">
    <source>
        <dbReference type="Google" id="ProtNLM"/>
    </source>
</evidence>
<evidence type="ECO:0000313" key="2">
    <source>
        <dbReference type="Proteomes" id="UP001461163"/>
    </source>
</evidence>
<dbReference type="Proteomes" id="UP001461163">
    <property type="component" value="Unassembled WGS sequence"/>
</dbReference>
<comment type="caution">
    <text evidence="1">The sequence shown here is derived from an EMBL/GenBank/DDBJ whole genome shotgun (WGS) entry which is preliminary data.</text>
</comment>
<name>A0ABU9SS38_9ALTE</name>
<accession>A0ABU9SS38</accession>
<gene>
    <name evidence="1" type="ORF">WNY77_02580</name>
</gene>
<protein>
    <recommendedName>
        <fullName evidence="3">SIR2-like domain-containing protein</fullName>
    </recommendedName>
</protein>
<keyword evidence="2" id="KW-1185">Reference proteome</keyword>
<sequence>MARNTVYIIGAGASFEAGLPVGNSLKHEIARILKMEFEHGSFKAGNYELYQTLRRHANNNTEVKEYLQACRHIRNNMPLAISIDNFIDSERGNEKLALCGKIGIVDSILKSEKISKLFFERYRGSQTINFSALESTWYLPFFRTLTENCRAEDLAERFSSITLIIFNYDRCIEHFLHNALMSYYRLSEGEAAEHITNLTFIHPYGTVGSLQWQDRASSTVMEYGGDIQTNQLIEYAQRIRTFTEGAHSESMGTLKSNMKNAERIVFLGFAFHRLNMELLSLTDLDRYENPVAIECYATAFKTSKSDQESISSSISHLYKGELKINIENMTCSNLFSDYSRSLGYA</sequence>
<dbReference type="RefSeq" id="WP_342880774.1">
    <property type="nucleotide sequence ID" value="NZ_JBBMQS010000001.1"/>
</dbReference>
<reference evidence="1 2" key="1">
    <citation type="submission" date="2024-03" db="EMBL/GenBank/DDBJ databases">
        <title>Community enrichment and isolation of bacterial strains for fucoidan degradation.</title>
        <authorList>
            <person name="Sichert A."/>
        </authorList>
    </citation>
    <scope>NUCLEOTIDE SEQUENCE [LARGE SCALE GENOMIC DNA]</scope>
    <source>
        <strain evidence="1 2">AS12</strain>
    </source>
</reference>